<dbReference type="SMART" id="SM00346">
    <property type="entry name" value="HTH_ICLR"/>
    <property type="match status" value="2"/>
</dbReference>
<evidence type="ECO:0000313" key="6">
    <source>
        <dbReference type="EMBL" id="TDD96838.1"/>
    </source>
</evidence>
<dbReference type="PANTHER" id="PTHR30136">
    <property type="entry name" value="HELIX-TURN-HELIX TRANSCRIPTIONAL REGULATOR, ICLR FAMILY"/>
    <property type="match status" value="1"/>
</dbReference>
<feature type="domain" description="IclR-ED" evidence="5">
    <location>
        <begin position="348"/>
        <end position="531"/>
    </location>
</feature>
<dbReference type="InterPro" id="IPR014757">
    <property type="entry name" value="Tscrpt_reg_IclR_C"/>
</dbReference>
<dbReference type="InterPro" id="IPR029016">
    <property type="entry name" value="GAF-like_dom_sf"/>
</dbReference>
<dbReference type="Pfam" id="PF09339">
    <property type="entry name" value="HTH_IclR"/>
    <property type="match status" value="2"/>
</dbReference>
<dbReference type="EMBL" id="SMKU01000004">
    <property type="protein sequence ID" value="TDD96838.1"/>
    <property type="molecule type" value="Genomic_DNA"/>
</dbReference>
<evidence type="ECO:0000313" key="7">
    <source>
        <dbReference type="Proteomes" id="UP000294513"/>
    </source>
</evidence>
<sequence length="540" mass="57362">MSTMREAHPVGPLQRGLQVMEVFGVAGGPLRPADLVTATGLARSTVDRVVGTLAETGYLRRQGRDVAATPRMMRIGNLYLSGLDPDGSLARRIAELATALDESVSLAVPDADGVRIVGQSRHSRSVAVAFKVGDLLPAERCAPGPIFAAEWDEERWRAWEGRVTGGTDRPFSIVPATEPAAVPVLRGRVEDFRASGWSIDDQLIEPDLVAVAVPVRDAAGAAVLALSVVSHTSRHTPGSLRAYARPLVTACAAEMEKALTHRRPGGTPAPRTGAGGELKARLGAEFLQSLDRGLAVLHAIGTRPDGLTISEAAAATGQPRATARRALLTLAGLGYARETGRRYRLPPRVLDLGYREVSRLTFEELARPHLRALVAKVRDSASVAVLDAADIRYVARAQASRLMRVEISVGTRLPAHVTAMGRVLLAGLPDTEAAALIARADRQPLTPRTLTGETDLRQAVTAARADGHALVDQELETGLRSIAAPIHAAGRVVASLNIAAPAGREPAERTRERLLPDLLATARALETDVATFATHQPLPF</sequence>
<organism evidence="6 7">
    <name type="scientific">Actinomadura rubrisoli</name>
    <dbReference type="NCBI Taxonomy" id="2530368"/>
    <lineage>
        <taxon>Bacteria</taxon>
        <taxon>Bacillati</taxon>
        <taxon>Actinomycetota</taxon>
        <taxon>Actinomycetes</taxon>
        <taxon>Streptosporangiales</taxon>
        <taxon>Thermomonosporaceae</taxon>
        <taxon>Actinomadura</taxon>
    </lineage>
</organism>
<protein>
    <submittedName>
        <fullName evidence="6">IclR family transcriptional regulator</fullName>
    </submittedName>
</protein>
<dbReference type="Gene3D" id="1.10.10.10">
    <property type="entry name" value="Winged helix-like DNA-binding domain superfamily/Winged helix DNA-binding domain"/>
    <property type="match status" value="2"/>
</dbReference>
<dbReference type="Gene3D" id="3.30.450.40">
    <property type="match status" value="2"/>
</dbReference>
<dbReference type="Pfam" id="PF01614">
    <property type="entry name" value="IclR_C"/>
    <property type="match status" value="2"/>
</dbReference>
<dbReference type="Proteomes" id="UP000294513">
    <property type="component" value="Unassembled WGS sequence"/>
</dbReference>
<comment type="caution">
    <text evidence="6">The sequence shown here is derived from an EMBL/GenBank/DDBJ whole genome shotgun (WGS) entry which is preliminary data.</text>
</comment>
<dbReference type="OrthoDB" id="9807558at2"/>
<dbReference type="SUPFAM" id="SSF46785">
    <property type="entry name" value="Winged helix' DNA-binding domain"/>
    <property type="match status" value="2"/>
</dbReference>
<keyword evidence="2" id="KW-0238">DNA-binding</keyword>
<accession>A0A4R5CAA8</accession>
<evidence type="ECO:0000256" key="1">
    <source>
        <dbReference type="ARBA" id="ARBA00023015"/>
    </source>
</evidence>
<keyword evidence="3" id="KW-0804">Transcription</keyword>
<keyword evidence="1" id="KW-0805">Transcription regulation</keyword>
<dbReference type="SUPFAM" id="SSF55781">
    <property type="entry name" value="GAF domain-like"/>
    <property type="match status" value="2"/>
</dbReference>
<feature type="domain" description="IclR-ED" evidence="5">
    <location>
        <begin position="71"/>
        <end position="261"/>
    </location>
</feature>
<proteinExistence type="predicted"/>
<evidence type="ECO:0000256" key="2">
    <source>
        <dbReference type="ARBA" id="ARBA00023125"/>
    </source>
</evidence>
<feature type="domain" description="HTH iclR-type" evidence="4">
    <location>
        <begin position="10"/>
        <end position="77"/>
    </location>
</feature>
<evidence type="ECO:0000256" key="3">
    <source>
        <dbReference type="ARBA" id="ARBA00023163"/>
    </source>
</evidence>
<dbReference type="AlphaFoldDB" id="A0A4R5CAA8"/>
<feature type="domain" description="HTH iclR-type" evidence="4">
    <location>
        <begin position="287"/>
        <end position="347"/>
    </location>
</feature>
<dbReference type="InterPro" id="IPR005471">
    <property type="entry name" value="Tscrpt_reg_IclR_N"/>
</dbReference>
<dbReference type="InterPro" id="IPR036390">
    <property type="entry name" value="WH_DNA-bd_sf"/>
</dbReference>
<dbReference type="GO" id="GO:0003677">
    <property type="term" value="F:DNA binding"/>
    <property type="evidence" value="ECO:0007669"/>
    <property type="project" value="UniProtKB-KW"/>
</dbReference>
<keyword evidence="7" id="KW-1185">Reference proteome</keyword>
<dbReference type="GO" id="GO:0003700">
    <property type="term" value="F:DNA-binding transcription factor activity"/>
    <property type="evidence" value="ECO:0007669"/>
    <property type="project" value="TreeGrafter"/>
</dbReference>
<name>A0A4R5CAA8_9ACTN</name>
<dbReference type="PROSITE" id="PS51078">
    <property type="entry name" value="ICLR_ED"/>
    <property type="match status" value="2"/>
</dbReference>
<dbReference type="PROSITE" id="PS51077">
    <property type="entry name" value="HTH_ICLR"/>
    <property type="match status" value="2"/>
</dbReference>
<dbReference type="InterPro" id="IPR036388">
    <property type="entry name" value="WH-like_DNA-bd_sf"/>
</dbReference>
<dbReference type="GO" id="GO:0045892">
    <property type="term" value="P:negative regulation of DNA-templated transcription"/>
    <property type="evidence" value="ECO:0007669"/>
    <property type="project" value="TreeGrafter"/>
</dbReference>
<dbReference type="PANTHER" id="PTHR30136:SF34">
    <property type="entry name" value="TRANSCRIPTIONAL REGULATOR"/>
    <property type="match status" value="1"/>
</dbReference>
<gene>
    <name evidence="6" type="ORF">E1298_02335</name>
</gene>
<dbReference type="InterPro" id="IPR050707">
    <property type="entry name" value="HTH_MetabolicPath_Reg"/>
</dbReference>
<evidence type="ECO:0000259" key="4">
    <source>
        <dbReference type="PROSITE" id="PS51077"/>
    </source>
</evidence>
<reference evidence="6 7" key="1">
    <citation type="submission" date="2019-03" db="EMBL/GenBank/DDBJ databases">
        <title>Draft genome sequences of novel Actinobacteria.</title>
        <authorList>
            <person name="Sahin N."/>
            <person name="Ay H."/>
            <person name="Saygin H."/>
        </authorList>
    </citation>
    <scope>NUCLEOTIDE SEQUENCE [LARGE SCALE GENOMIC DNA]</scope>
    <source>
        <strain evidence="6 7">H3C3</strain>
    </source>
</reference>
<evidence type="ECO:0000259" key="5">
    <source>
        <dbReference type="PROSITE" id="PS51078"/>
    </source>
</evidence>